<dbReference type="InterPro" id="IPR021109">
    <property type="entry name" value="Peptidase_aspartic_dom_sf"/>
</dbReference>
<dbReference type="SUPFAM" id="SSF50630">
    <property type="entry name" value="Acid proteases"/>
    <property type="match status" value="1"/>
</dbReference>
<gene>
    <name evidence="2" type="ORF">EHQ58_12820</name>
</gene>
<dbReference type="Proteomes" id="UP000297693">
    <property type="component" value="Unassembled WGS sequence"/>
</dbReference>
<dbReference type="RefSeq" id="WP_135624267.1">
    <property type="nucleotide sequence ID" value="NZ_RQGD01000034.1"/>
</dbReference>
<dbReference type="PROSITE" id="PS00141">
    <property type="entry name" value="ASP_PROTEASE"/>
    <property type="match status" value="1"/>
</dbReference>
<protein>
    <recommendedName>
        <fullName evidence="4">Peptidase A2 domain-containing protein</fullName>
    </recommendedName>
</protein>
<dbReference type="GO" id="GO:0004190">
    <property type="term" value="F:aspartic-type endopeptidase activity"/>
    <property type="evidence" value="ECO:0007669"/>
    <property type="project" value="InterPro"/>
</dbReference>
<sequence length="302" mass="34103">MPKSQLYQKVSLAKPLYIILFCFTAFACAKQMQTLPPQKTFTLPTPPGQKGKFQVVAYDTHIILLGLKDSETEETIPLLFDTGSDVSFLAEEYHPKVGALFWAGEVYQFAVKKGILPPGIEGILGSDFFKQTCIWWDGDQITVYDWHSSVCQRPEAYFSTALKLLVTQKKQAFYYIKHIKDGKSYWSLADTGASLSILPDSYQEGAESLGMKKVFYAGGSIHEIPLFYAKGPLSFETSQGNTVSFFDFSFLGGISLEKLELPREKDREGVWVIGLQILGRVPLFWDFERNRIGLYTQTLNIH</sequence>
<name>A0A4R9K0N6_9LEPT</name>
<comment type="caution">
    <text evidence="2">The sequence shown here is derived from an EMBL/GenBank/DDBJ whole genome shotgun (WGS) entry which is preliminary data.</text>
</comment>
<dbReference type="PROSITE" id="PS51257">
    <property type="entry name" value="PROKAR_LIPOPROTEIN"/>
    <property type="match status" value="1"/>
</dbReference>
<organism evidence="2 3">
    <name type="scientific">Leptospira ognonensis</name>
    <dbReference type="NCBI Taxonomy" id="2484945"/>
    <lineage>
        <taxon>Bacteria</taxon>
        <taxon>Pseudomonadati</taxon>
        <taxon>Spirochaetota</taxon>
        <taxon>Spirochaetia</taxon>
        <taxon>Leptospirales</taxon>
        <taxon>Leptospiraceae</taxon>
        <taxon>Leptospira</taxon>
    </lineage>
</organism>
<proteinExistence type="predicted"/>
<accession>A0A4R9K0N6</accession>
<dbReference type="InterPro" id="IPR001969">
    <property type="entry name" value="Aspartic_peptidase_AS"/>
</dbReference>
<feature type="chain" id="PRO_5020388526" description="Peptidase A2 domain-containing protein" evidence="1">
    <location>
        <begin position="28"/>
        <end position="302"/>
    </location>
</feature>
<evidence type="ECO:0000313" key="3">
    <source>
        <dbReference type="Proteomes" id="UP000297693"/>
    </source>
</evidence>
<evidence type="ECO:0000313" key="2">
    <source>
        <dbReference type="EMBL" id="TGL58248.1"/>
    </source>
</evidence>
<keyword evidence="1" id="KW-0732">Signal</keyword>
<dbReference type="OrthoDB" id="322145at2"/>
<evidence type="ECO:0000256" key="1">
    <source>
        <dbReference type="SAM" id="SignalP"/>
    </source>
</evidence>
<evidence type="ECO:0008006" key="4">
    <source>
        <dbReference type="Google" id="ProtNLM"/>
    </source>
</evidence>
<keyword evidence="3" id="KW-1185">Reference proteome</keyword>
<feature type="signal peptide" evidence="1">
    <location>
        <begin position="1"/>
        <end position="27"/>
    </location>
</feature>
<dbReference type="GO" id="GO:0006508">
    <property type="term" value="P:proteolysis"/>
    <property type="evidence" value="ECO:0007669"/>
    <property type="project" value="InterPro"/>
</dbReference>
<dbReference type="AlphaFoldDB" id="A0A4R9K0N6"/>
<dbReference type="EMBL" id="RQGD01000034">
    <property type="protein sequence ID" value="TGL58248.1"/>
    <property type="molecule type" value="Genomic_DNA"/>
</dbReference>
<reference evidence="2" key="1">
    <citation type="journal article" date="2019" name="PLoS Negl. Trop. Dis.">
        <title>Revisiting the worldwide diversity of Leptospira species in the environment.</title>
        <authorList>
            <person name="Vincent A.T."/>
            <person name="Schiettekatte O."/>
            <person name="Bourhy P."/>
            <person name="Veyrier F.J."/>
            <person name="Picardeau M."/>
        </authorList>
    </citation>
    <scope>NUCLEOTIDE SEQUENCE [LARGE SCALE GENOMIC DNA]</scope>
    <source>
        <strain evidence="2">201702476</strain>
    </source>
</reference>